<evidence type="ECO:0000313" key="1">
    <source>
        <dbReference type="EMBL" id="KAF4612772.1"/>
    </source>
</evidence>
<evidence type="ECO:0008006" key="3">
    <source>
        <dbReference type="Google" id="ProtNLM"/>
    </source>
</evidence>
<organism evidence="1 2">
    <name type="scientific">Agrocybe pediades</name>
    <dbReference type="NCBI Taxonomy" id="84607"/>
    <lineage>
        <taxon>Eukaryota</taxon>
        <taxon>Fungi</taxon>
        <taxon>Dikarya</taxon>
        <taxon>Basidiomycota</taxon>
        <taxon>Agaricomycotina</taxon>
        <taxon>Agaricomycetes</taxon>
        <taxon>Agaricomycetidae</taxon>
        <taxon>Agaricales</taxon>
        <taxon>Agaricineae</taxon>
        <taxon>Strophariaceae</taxon>
        <taxon>Agrocybe</taxon>
    </lineage>
</organism>
<evidence type="ECO:0000313" key="2">
    <source>
        <dbReference type="Proteomes" id="UP000521872"/>
    </source>
</evidence>
<dbReference type="AlphaFoldDB" id="A0A8H4QM19"/>
<keyword evidence="2" id="KW-1185">Reference proteome</keyword>
<proteinExistence type="predicted"/>
<sequence length="505" mass="58320">MTMASNDDLLRSPIQAIPPELLQYVFLKNTELNIKHDRLKTARYSSQVCRSWRSLLLESPRVWSRLLDLDYLERSKDEWKEEVISRIGEAPIWIEGRIKPSTYPFMMSVLEKKWRNVEVLQLRGSLAEFPTADWSFLGREAPNLQRFFMHFAESASDRNSITSRQYSSVLFNNVAPRLRQFEFSSACPVEVSASWLSNLHSIIFSIGHTVSNIFSVLSNTPQLERLSFQPQSILAEDDMTKLPTINLPRLELLRLDYLQCSEALPFLEFINPSPRCLLSLEKHRSFGRIRHLDTPAEAKQLFRAALRWSKMYGAGYLPKEITLHAIRGIECIIFVWVHSHQSTKERPHCITTSLEAQLPHNDIDSNSFWRPIIDSYSFSSVTRLHLTILAYKSHMLHFLRMFSSVTDLESDAGSLDVLRKRSLDETLSHFFPQLHTLHFNPECAAASQIEIICDFLEHRVAIGLPVSVLYIDNFTGFIPDSGLDEKVQNRIQQIDGLLVKWDQKD</sequence>
<reference evidence="1 2" key="1">
    <citation type="submission" date="2019-12" db="EMBL/GenBank/DDBJ databases">
        <authorList>
            <person name="Floudas D."/>
            <person name="Bentzer J."/>
            <person name="Ahren D."/>
            <person name="Johansson T."/>
            <person name="Persson P."/>
            <person name="Tunlid A."/>
        </authorList>
    </citation>
    <scope>NUCLEOTIDE SEQUENCE [LARGE SCALE GENOMIC DNA]</scope>
    <source>
        <strain evidence="1 2">CBS 102.39</strain>
    </source>
</reference>
<accession>A0A8H4QM19</accession>
<dbReference type="EMBL" id="JAACJL010000047">
    <property type="protein sequence ID" value="KAF4612772.1"/>
    <property type="molecule type" value="Genomic_DNA"/>
</dbReference>
<gene>
    <name evidence="1" type="ORF">D9613_011890</name>
</gene>
<protein>
    <recommendedName>
        <fullName evidence="3">F-box domain-containing protein</fullName>
    </recommendedName>
</protein>
<name>A0A8H4QM19_9AGAR</name>
<comment type="caution">
    <text evidence="1">The sequence shown here is derived from an EMBL/GenBank/DDBJ whole genome shotgun (WGS) entry which is preliminary data.</text>
</comment>
<dbReference type="Proteomes" id="UP000521872">
    <property type="component" value="Unassembled WGS sequence"/>
</dbReference>